<feature type="chain" id="PRO_5046627675" evidence="2">
    <location>
        <begin position="24"/>
        <end position="741"/>
    </location>
</feature>
<evidence type="ECO:0000256" key="1">
    <source>
        <dbReference type="SAM" id="MobiDB-lite"/>
    </source>
</evidence>
<dbReference type="Gene3D" id="2.140.10.30">
    <property type="entry name" value="Dipeptidylpeptidase IV, N-terminal domain"/>
    <property type="match status" value="1"/>
</dbReference>
<comment type="caution">
    <text evidence="5">The sequence shown here is derived from an EMBL/GenBank/DDBJ whole genome shotgun (WGS) entry which is preliminary data.</text>
</comment>
<keyword evidence="2" id="KW-0732">Signal</keyword>
<evidence type="ECO:0000259" key="3">
    <source>
        <dbReference type="Pfam" id="PF00326"/>
    </source>
</evidence>
<proteinExistence type="predicted"/>
<accession>A0ABT8ZP43</accession>
<dbReference type="InterPro" id="IPR001375">
    <property type="entry name" value="Peptidase_S9_cat"/>
</dbReference>
<dbReference type="InterPro" id="IPR002469">
    <property type="entry name" value="Peptidase_S9B_N"/>
</dbReference>
<feature type="region of interest" description="Disordered" evidence="1">
    <location>
        <begin position="87"/>
        <end position="114"/>
    </location>
</feature>
<dbReference type="InterPro" id="IPR029058">
    <property type="entry name" value="AB_hydrolase_fold"/>
</dbReference>
<dbReference type="InterPro" id="IPR050278">
    <property type="entry name" value="Serine_Prot_S9B/DPPIV"/>
</dbReference>
<dbReference type="SUPFAM" id="SSF53474">
    <property type="entry name" value="alpha/beta-Hydrolases"/>
    <property type="match status" value="1"/>
</dbReference>
<feature type="signal peptide" evidence="2">
    <location>
        <begin position="1"/>
        <end position="23"/>
    </location>
</feature>
<dbReference type="Pfam" id="PF00326">
    <property type="entry name" value="Peptidase_S9"/>
    <property type="match status" value="1"/>
</dbReference>
<gene>
    <name evidence="5" type="ORF">Q4610_09585</name>
</gene>
<evidence type="ECO:0000313" key="5">
    <source>
        <dbReference type="EMBL" id="MDO7835301.1"/>
    </source>
</evidence>
<dbReference type="EMBL" id="JAUQOM010000003">
    <property type="protein sequence ID" value="MDO7835301.1"/>
    <property type="molecule type" value="Genomic_DNA"/>
</dbReference>
<dbReference type="PANTHER" id="PTHR11731">
    <property type="entry name" value="PROTEASE FAMILY S9B,C DIPEPTIDYL-PEPTIDASE IV-RELATED"/>
    <property type="match status" value="1"/>
</dbReference>
<dbReference type="PANTHER" id="PTHR11731:SF193">
    <property type="entry name" value="DIPEPTIDYL PEPTIDASE 9"/>
    <property type="match status" value="1"/>
</dbReference>
<dbReference type="Pfam" id="PF00930">
    <property type="entry name" value="DPPIV_N"/>
    <property type="match status" value="1"/>
</dbReference>
<evidence type="ECO:0000313" key="6">
    <source>
        <dbReference type="Proteomes" id="UP001176471"/>
    </source>
</evidence>
<dbReference type="SUPFAM" id="SSF82171">
    <property type="entry name" value="DPP6 N-terminal domain-like"/>
    <property type="match status" value="1"/>
</dbReference>
<dbReference type="Proteomes" id="UP001176471">
    <property type="component" value="Unassembled WGS sequence"/>
</dbReference>
<name>A0ABT8ZP43_9SPHN</name>
<evidence type="ECO:0000259" key="4">
    <source>
        <dbReference type="Pfam" id="PF00930"/>
    </source>
</evidence>
<dbReference type="RefSeq" id="WP_304535723.1">
    <property type="nucleotide sequence ID" value="NZ_JAUQOM010000003.1"/>
</dbReference>
<feature type="domain" description="Dipeptidylpeptidase IV N-terminal" evidence="4">
    <location>
        <begin position="159"/>
        <end position="448"/>
    </location>
</feature>
<sequence>MPPYLKAGAALGALLLSPLCASAQDQLTLERVFASPDLAGPQPRALKLSPDGSLVTVLKPRADEKERLDLWAIDSRTGVERMLVDSKRTGSGAELSEAEKMQRERDRSVAGSSGITSYDWAPDGKSLLVPVDGDLYLAGLDGKVTRLTNTPDGELNGVVSPKGGFVSFVRGGNLFTQPIGGTERQVTQGGSDTISWGVAEFVAQEEMDRRTGYWWSPDDTRIAVARVDESPVGIVTRTAIGGEGTKVYQQRYPAAGTPNAIVDLFVMKPDGSGQVQVDLGADKDIYLARVDWAKDGRTLYVQRESRDQKRLDLLAVEPVTGKARIVLTETAKSWINLSNNFHALKDGSILWWSEKSGHGHLYRVNGGQWTALTSGDWDVRDVVGVDENKGLVYFTGNRETPLEQQLYVAALTSGGQARALTAQGWWNDAVMDGAASRVVVTRQNADQPRQLYLADSSGRQLRWLSENALTGSHPYAPYVAGHVKTTFGTMQAADGTTLYTKMMTPKMEPGKRYPVFMIHYGGPGGGRQVTNTWSGALNQYLVDRGWIVFAIDNRGTPDRGKAFEDHLYRAMGTVEVDDQLKGVEWLKAQSFVDAKRIATYGWSYGGYMSVKLLEKAPGVFAAAVAGAPVTKWELYDTHYTERYLGQPQDKPSAYPASGAVDDAVKIADPLLLIHGMSDDNVVFDNATALMAKMQGAAVPFEMMAYPGQTHRVGGPGISVHLWRTIEHFLAEHAGGPGAAPK</sequence>
<feature type="compositionally biased region" description="Basic and acidic residues" evidence="1">
    <location>
        <begin position="97"/>
        <end position="108"/>
    </location>
</feature>
<reference evidence="5" key="1">
    <citation type="submission" date="2023-07" db="EMBL/GenBank/DDBJ databases">
        <title>Bacterial whole genome sequence for Sphingobium sp. HBC34.</title>
        <authorList>
            <person name="Le V."/>
            <person name="Ko S.-R."/>
            <person name="Ahn C.-Y."/>
            <person name="Oh H.-M."/>
        </authorList>
    </citation>
    <scope>NUCLEOTIDE SEQUENCE</scope>
    <source>
        <strain evidence="5">HBC34</strain>
    </source>
</reference>
<organism evidence="5 6">
    <name type="scientific">Sphingobium cyanobacteriorum</name>
    <dbReference type="NCBI Taxonomy" id="3063954"/>
    <lineage>
        <taxon>Bacteria</taxon>
        <taxon>Pseudomonadati</taxon>
        <taxon>Pseudomonadota</taxon>
        <taxon>Alphaproteobacteria</taxon>
        <taxon>Sphingomonadales</taxon>
        <taxon>Sphingomonadaceae</taxon>
        <taxon>Sphingobium</taxon>
    </lineage>
</organism>
<dbReference type="Gene3D" id="3.40.50.1820">
    <property type="entry name" value="alpha/beta hydrolase"/>
    <property type="match status" value="1"/>
</dbReference>
<evidence type="ECO:0000256" key="2">
    <source>
        <dbReference type="SAM" id="SignalP"/>
    </source>
</evidence>
<protein>
    <submittedName>
        <fullName evidence="5">S9 family peptidase</fullName>
    </submittedName>
</protein>
<feature type="domain" description="Peptidase S9 prolyl oligopeptidase catalytic" evidence="3">
    <location>
        <begin position="538"/>
        <end position="734"/>
    </location>
</feature>
<keyword evidence="6" id="KW-1185">Reference proteome</keyword>